<reference evidence="1" key="1">
    <citation type="submission" date="2019-08" db="EMBL/GenBank/DDBJ databases">
        <authorList>
            <person name="Kucharzyk K."/>
            <person name="Murdoch R.W."/>
            <person name="Higgins S."/>
            <person name="Loffler F."/>
        </authorList>
    </citation>
    <scope>NUCLEOTIDE SEQUENCE</scope>
</reference>
<evidence type="ECO:0000313" key="1">
    <source>
        <dbReference type="EMBL" id="MPN51862.1"/>
    </source>
</evidence>
<name>A0A645ILZ5_9ZZZZ</name>
<dbReference type="EMBL" id="VSSQ01117398">
    <property type="protein sequence ID" value="MPN51862.1"/>
    <property type="molecule type" value="Genomic_DNA"/>
</dbReference>
<protein>
    <submittedName>
        <fullName evidence="1">Uncharacterized protein</fullName>
    </submittedName>
</protein>
<dbReference type="AlphaFoldDB" id="A0A645ILZ5"/>
<proteinExistence type="predicted"/>
<organism evidence="1">
    <name type="scientific">bioreactor metagenome</name>
    <dbReference type="NCBI Taxonomy" id="1076179"/>
    <lineage>
        <taxon>unclassified sequences</taxon>
        <taxon>metagenomes</taxon>
        <taxon>ecological metagenomes</taxon>
    </lineage>
</organism>
<accession>A0A645ILZ5</accession>
<sequence length="122" mass="13980">MGFFPEQFKIGFAFRQVHLVRDDENCAFAQPLHVKFQLFLESLEVVDGIASVNSGHIEDVYEYLSSFYVSEESVSEADIPVRSVEESGDVCHVEMPERSVIHDAYHRVKRGERVGGYLRVRI</sequence>
<comment type="caution">
    <text evidence="1">The sequence shown here is derived from an EMBL/GenBank/DDBJ whole genome shotgun (WGS) entry which is preliminary data.</text>
</comment>
<gene>
    <name evidence="1" type="ORF">SDC9_199512</name>
</gene>